<proteinExistence type="predicted"/>
<dbReference type="PRINTS" id="PR00344">
    <property type="entry name" value="BCTRLSENSOR"/>
</dbReference>
<dbReference type="InterPro" id="IPR004358">
    <property type="entry name" value="Sig_transdc_His_kin-like_C"/>
</dbReference>
<evidence type="ECO:0000259" key="8">
    <source>
        <dbReference type="PROSITE" id="PS50109"/>
    </source>
</evidence>
<dbReference type="InterPro" id="IPR005467">
    <property type="entry name" value="His_kinase_dom"/>
</dbReference>
<dbReference type="EMBL" id="CP061035">
    <property type="protein sequence ID" value="QQV77917.1"/>
    <property type="molecule type" value="Genomic_DNA"/>
</dbReference>
<dbReference type="Gene3D" id="3.30.565.10">
    <property type="entry name" value="Histidine kinase-like ATPase, C-terminal domain"/>
    <property type="match status" value="1"/>
</dbReference>
<keyword evidence="4" id="KW-0808">Transferase</keyword>
<accession>A0A974NW74</accession>
<feature type="domain" description="Histidine kinase" evidence="8">
    <location>
        <begin position="124"/>
        <end position="216"/>
    </location>
</feature>
<dbReference type="PROSITE" id="PS50109">
    <property type="entry name" value="HIS_KIN"/>
    <property type="match status" value="1"/>
</dbReference>
<dbReference type="AlphaFoldDB" id="A0A974NW74"/>
<name>A0A974NW74_9SPHN</name>
<evidence type="ECO:0000313" key="10">
    <source>
        <dbReference type="Proteomes" id="UP000595894"/>
    </source>
</evidence>
<reference evidence="10" key="1">
    <citation type="submission" date="2020-09" db="EMBL/GenBank/DDBJ databases">
        <title>Sphingomonas sp., a new species isolated from pork steak.</title>
        <authorList>
            <person name="Heidler von Heilborn D."/>
        </authorList>
    </citation>
    <scope>NUCLEOTIDE SEQUENCE [LARGE SCALE GENOMIC DNA]</scope>
</reference>
<dbReference type="Pfam" id="PF02518">
    <property type="entry name" value="HATPase_c"/>
    <property type="match status" value="1"/>
</dbReference>
<evidence type="ECO:0000256" key="4">
    <source>
        <dbReference type="ARBA" id="ARBA00022679"/>
    </source>
</evidence>
<dbReference type="GO" id="GO:0004673">
    <property type="term" value="F:protein histidine kinase activity"/>
    <property type="evidence" value="ECO:0007669"/>
    <property type="project" value="UniProtKB-EC"/>
</dbReference>
<evidence type="ECO:0000313" key="9">
    <source>
        <dbReference type="EMBL" id="QQV77917.1"/>
    </source>
</evidence>
<dbReference type="PANTHER" id="PTHR41523">
    <property type="entry name" value="TWO-COMPONENT SYSTEM SENSOR PROTEIN"/>
    <property type="match status" value="1"/>
</dbReference>
<keyword evidence="7" id="KW-0067">ATP-binding</keyword>
<dbReference type="InterPro" id="IPR003594">
    <property type="entry name" value="HATPase_dom"/>
</dbReference>
<protein>
    <recommendedName>
        <fullName evidence="2">histidine kinase</fullName>
        <ecNumber evidence="2">2.7.13.3</ecNumber>
    </recommendedName>
</protein>
<dbReference type="GO" id="GO:0005524">
    <property type="term" value="F:ATP binding"/>
    <property type="evidence" value="ECO:0007669"/>
    <property type="project" value="UniProtKB-KW"/>
</dbReference>
<keyword evidence="3" id="KW-0597">Phosphoprotein</keyword>
<dbReference type="SMART" id="SM00387">
    <property type="entry name" value="HATPase_c"/>
    <property type="match status" value="1"/>
</dbReference>
<evidence type="ECO:0000256" key="5">
    <source>
        <dbReference type="ARBA" id="ARBA00022741"/>
    </source>
</evidence>
<dbReference type="InterPro" id="IPR036890">
    <property type="entry name" value="HATPase_C_sf"/>
</dbReference>
<dbReference type="EC" id="2.7.13.3" evidence="2"/>
<keyword evidence="10" id="KW-1185">Reference proteome</keyword>
<comment type="catalytic activity">
    <reaction evidence="1">
        <text>ATP + protein L-histidine = ADP + protein N-phospho-L-histidine.</text>
        <dbReference type="EC" id="2.7.13.3"/>
    </reaction>
</comment>
<gene>
    <name evidence="9" type="ORF">H5J25_03980</name>
</gene>
<dbReference type="Proteomes" id="UP000595894">
    <property type="component" value="Chromosome"/>
</dbReference>
<evidence type="ECO:0000256" key="3">
    <source>
        <dbReference type="ARBA" id="ARBA00022553"/>
    </source>
</evidence>
<evidence type="ECO:0000256" key="1">
    <source>
        <dbReference type="ARBA" id="ARBA00000085"/>
    </source>
</evidence>
<evidence type="ECO:0000256" key="2">
    <source>
        <dbReference type="ARBA" id="ARBA00012438"/>
    </source>
</evidence>
<evidence type="ECO:0000256" key="7">
    <source>
        <dbReference type="ARBA" id="ARBA00022840"/>
    </source>
</evidence>
<keyword evidence="6 9" id="KW-0418">Kinase</keyword>
<sequence length="229" mass="23825">MPVDGDGVDWEHVGLDASEAPLLLADLQHRVANEVACALAAMRLARTAGQGGLRVSLFDRAIDRLEGFGKVHGVLAARPARTIDVDASLQRLCRGLVAGRDGLDDARIRLSVTTAPIPGGPAYRLLLIASELIFNGMRHALVGRSGHLDINVSQTGDEVKLIVEDDGPGIRDGAGTAGTGLGAGIVEGLVRMGNGRIECETSGTGTVFRVTLPLAGRSAIGWIVPETVA</sequence>
<dbReference type="KEGG" id="sari:H5J25_03980"/>
<organism evidence="9 10">
    <name type="scientific">Sphingomonas aliaeris</name>
    <dbReference type="NCBI Taxonomy" id="2759526"/>
    <lineage>
        <taxon>Bacteria</taxon>
        <taxon>Pseudomonadati</taxon>
        <taxon>Pseudomonadota</taxon>
        <taxon>Alphaproteobacteria</taxon>
        <taxon>Sphingomonadales</taxon>
        <taxon>Sphingomonadaceae</taxon>
        <taxon>Sphingomonas</taxon>
    </lineage>
</organism>
<dbReference type="PANTHER" id="PTHR41523:SF8">
    <property type="entry name" value="ETHYLENE RESPONSE SENSOR PROTEIN"/>
    <property type="match status" value="1"/>
</dbReference>
<evidence type="ECO:0000256" key="6">
    <source>
        <dbReference type="ARBA" id="ARBA00022777"/>
    </source>
</evidence>
<keyword evidence="5" id="KW-0547">Nucleotide-binding</keyword>
<dbReference type="RefSeq" id="WP_202094836.1">
    <property type="nucleotide sequence ID" value="NZ_CP061035.1"/>
</dbReference>
<dbReference type="SUPFAM" id="SSF55874">
    <property type="entry name" value="ATPase domain of HSP90 chaperone/DNA topoisomerase II/histidine kinase"/>
    <property type="match status" value="1"/>
</dbReference>